<dbReference type="OrthoDB" id="447842at2759"/>
<dbReference type="InterPro" id="IPR020476">
    <property type="entry name" value="Nudix_hydrolase"/>
</dbReference>
<dbReference type="Gene3D" id="3.90.79.10">
    <property type="entry name" value="Nucleoside Triphosphate Pyrophosphohydrolase"/>
    <property type="match status" value="1"/>
</dbReference>
<protein>
    <recommendedName>
        <fullName evidence="3">Nudix hydrolase domain-containing protein</fullName>
    </recommendedName>
</protein>
<dbReference type="RefSeq" id="XP_025399248.1">
    <property type="nucleotide sequence ID" value="XM_025540314.1"/>
</dbReference>
<comment type="caution">
    <text evidence="4">The sequence shown here is derived from an EMBL/GenBank/DDBJ whole genome shotgun (WGS) entry which is preliminary data.</text>
</comment>
<dbReference type="PANTHER" id="PTHR16099">
    <property type="entry name" value="8-OXO-DGTP DIPHOSPHATES NUDT15"/>
    <property type="match status" value="1"/>
</dbReference>
<dbReference type="EMBL" id="MSFL01000013">
    <property type="protein sequence ID" value="PWY81983.1"/>
    <property type="molecule type" value="Genomic_DNA"/>
</dbReference>
<dbReference type="PROSITE" id="PS51462">
    <property type="entry name" value="NUDIX"/>
    <property type="match status" value="1"/>
</dbReference>
<dbReference type="InterPro" id="IPR015797">
    <property type="entry name" value="NUDIX_hydrolase-like_dom_sf"/>
</dbReference>
<dbReference type="GO" id="GO:0035539">
    <property type="term" value="F:8-oxo-7,8-dihydrodeoxyguanosine triphosphate pyrophosphatase activity"/>
    <property type="evidence" value="ECO:0007669"/>
    <property type="project" value="TreeGrafter"/>
</dbReference>
<keyword evidence="1 2" id="KW-0378">Hydrolase</keyword>
<dbReference type="FunFam" id="3.90.79.10:FF:000060">
    <property type="entry name" value="Nudix hydrolase 1"/>
    <property type="match status" value="1"/>
</dbReference>
<evidence type="ECO:0000256" key="1">
    <source>
        <dbReference type="ARBA" id="ARBA00022801"/>
    </source>
</evidence>
<dbReference type="CDD" id="cd04678">
    <property type="entry name" value="NUDIX_MTH2_Nudt15"/>
    <property type="match status" value="1"/>
</dbReference>
<feature type="domain" description="Nudix hydrolase" evidence="3">
    <location>
        <begin position="4"/>
        <end position="142"/>
    </location>
</feature>
<dbReference type="PANTHER" id="PTHR16099:SF5">
    <property type="entry name" value="NUCLEOTIDE TRIPHOSPHATE DIPHOSPHATASE NUDT15"/>
    <property type="match status" value="1"/>
</dbReference>
<evidence type="ECO:0000313" key="4">
    <source>
        <dbReference type="EMBL" id="PWY81983.1"/>
    </source>
</evidence>
<dbReference type="InterPro" id="IPR000086">
    <property type="entry name" value="NUDIX_hydrolase_dom"/>
</dbReference>
<evidence type="ECO:0000313" key="5">
    <source>
        <dbReference type="Proteomes" id="UP000247233"/>
    </source>
</evidence>
<dbReference type="InterPro" id="IPR020084">
    <property type="entry name" value="NUDIX_hydrolase_CS"/>
</dbReference>
<dbReference type="Proteomes" id="UP000247233">
    <property type="component" value="Unassembled WGS sequence"/>
</dbReference>
<dbReference type="STRING" id="1448321.A0A317W6K1"/>
<dbReference type="PROSITE" id="PS00893">
    <property type="entry name" value="NUDIX_BOX"/>
    <property type="match status" value="1"/>
</dbReference>
<comment type="similarity">
    <text evidence="2">Belongs to the Nudix hydrolase family.</text>
</comment>
<sequence>MTINPRIGVGVFVLNPQGQFILGRRQGSHGSGTWALPGGHLELNESFEECAAREVQEETGLEVKDIRFLTATNDIMKAEGKHYVTIFVGCVLQDGSAEPMIMEPEKCSKWEWVTWEQTRSFFQEQSTAEENGSNDFAGRQLFIPILNLFRQRETFDPLVSYGV</sequence>
<keyword evidence="5" id="KW-1185">Reference proteome</keyword>
<proteinExistence type="inferred from homology"/>
<organism evidence="4 5">
    <name type="scientific">Aspergillus heteromorphus CBS 117.55</name>
    <dbReference type="NCBI Taxonomy" id="1448321"/>
    <lineage>
        <taxon>Eukaryota</taxon>
        <taxon>Fungi</taxon>
        <taxon>Dikarya</taxon>
        <taxon>Ascomycota</taxon>
        <taxon>Pezizomycotina</taxon>
        <taxon>Eurotiomycetes</taxon>
        <taxon>Eurotiomycetidae</taxon>
        <taxon>Eurotiales</taxon>
        <taxon>Aspergillaceae</taxon>
        <taxon>Aspergillus</taxon>
        <taxon>Aspergillus subgen. Circumdati</taxon>
    </lineage>
</organism>
<dbReference type="SUPFAM" id="SSF55811">
    <property type="entry name" value="Nudix"/>
    <property type="match status" value="1"/>
</dbReference>
<dbReference type="GO" id="GO:0005829">
    <property type="term" value="C:cytosol"/>
    <property type="evidence" value="ECO:0007669"/>
    <property type="project" value="TreeGrafter"/>
</dbReference>
<evidence type="ECO:0000259" key="3">
    <source>
        <dbReference type="PROSITE" id="PS51462"/>
    </source>
</evidence>
<dbReference type="PRINTS" id="PR00502">
    <property type="entry name" value="NUDIXFAMILY"/>
</dbReference>
<dbReference type="GO" id="GO:0006203">
    <property type="term" value="P:dGTP catabolic process"/>
    <property type="evidence" value="ECO:0007669"/>
    <property type="project" value="TreeGrafter"/>
</dbReference>
<reference evidence="4 5" key="1">
    <citation type="submission" date="2016-12" db="EMBL/GenBank/DDBJ databases">
        <title>The genomes of Aspergillus section Nigri reveals drivers in fungal speciation.</title>
        <authorList>
            <consortium name="DOE Joint Genome Institute"/>
            <person name="Vesth T.C."/>
            <person name="Nybo J."/>
            <person name="Theobald S."/>
            <person name="Brandl J."/>
            <person name="Frisvad J.C."/>
            <person name="Nielsen K.F."/>
            <person name="Lyhne E.K."/>
            <person name="Kogle M.E."/>
            <person name="Kuo A."/>
            <person name="Riley R."/>
            <person name="Clum A."/>
            <person name="Nolan M."/>
            <person name="Lipzen A."/>
            <person name="Salamov A."/>
            <person name="Henrissat B."/>
            <person name="Wiebenga A."/>
            <person name="De Vries R.P."/>
            <person name="Grigoriev I.V."/>
            <person name="Mortensen U.H."/>
            <person name="Andersen M.R."/>
            <person name="Baker S.E."/>
        </authorList>
    </citation>
    <scope>NUCLEOTIDE SEQUENCE [LARGE SCALE GENOMIC DNA]</scope>
    <source>
        <strain evidence="4 5">CBS 117.55</strain>
    </source>
</reference>
<accession>A0A317W6K1</accession>
<dbReference type="VEuPathDB" id="FungiDB:BO70DRAFT_315497"/>
<evidence type="ECO:0000256" key="2">
    <source>
        <dbReference type="RuleBase" id="RU003476"/>
    </source>
</evidence>
<name>A0A317W6K1_9EURO</name>
<gene>
    <name evidence="4" type="ORF">BO70DRAFT_315497</name>
</gene>
<dbReference type="GeneID" id="37062551"/>
<dbReference type="AlphaFoldDB" id="A0A317W6K1"/>
<dbReference type="Pfam" id="PF00293">
    <property type="entry name" value="NUDIX"/>
    <property type="match status" value="1"/>
</dbReference>